<dbReference type="PANTHER" id="PTHR42821">
    <property type="entry name" value="CATALASE"/>
    <property type="match status" value="1"/>
</dbReference>
<reference evidence="16 17" key="1">
    <citation type="journal article" date="2018" name="G3 (Bethesda)">
        <title>Phylogenetic and Phylogenomic Definition of Rhizopus Species.</title>
        <authorList>
            <person name="Gryganskyi A.P."/>
            <person name="Golan J."/>
            <person name="Dolatabadi S."/>
            <person name="Mondo S."/>
            <person name="Robb S."/>
            <person name="Idnurm A."/>
            <person name="Muszewska A."/>
            <person name="Steczkiewicz K."/>
            <person name="Masonjones S."/>
            <person name="Liao H.L."/>
            <person name="Gajdeczka M.T."/>
            <person name="Anike F."/>
            <person name="Vuek A."/>
            <person name="Anishchenko I.M."/>
            <person name="Voigt K."/>
            <person name="de Hoog G.S."/>
            <person name="Smith M.E."/>
            <person name="Heitman J."/>
            <person name="Vilgalys R."/>
            <person name="Stajich J.E."/>
        </authorList>
    </citation>
    <scope>NUCLEOTIDE SEQUENCE [LARGE SCALE GENOMIC DNA]</scope>
    <source>
        <strain evidence="16 17">CBS 357.93</strain>
    </source>
</reference>
<dbReference type="InterPro" id="IPR018028">
    <property type="entry name" value="Catalase"/>
</dbReference>
<keyword evidence="17" id="KW-1185">Reference proteome</keyword>
<dbReference type="GO" id="GO:0046872">
    <property type="term" value="F:metal ion binding"/>
    <property type="evidence" value="ECO:0007669"/>
    <property type="project" value="UniProtKB-KW"/>
</dbReference>
<dbReference type="GO" id="GO:0005829">
    <property type="term" value="C:cytosol"/>
    <property type="evidence" value="ECO:0007669"/>
    <property type="project" value="TreeGrafter"/>
</dbReference>
<evidence type="ECO:0000256" key="11">
    <source>
        <dbReference type="PIRSR" id="PIRSR038927-1"/>
    </source>
</evidence>
<evidence type="ECO:0000256" key="6">
    <source>
        <dbReference type="ARBA" id="ARBA00022723"/>
    </source>
</evidence>
<keyword evidence="9 10" id="KW-0376">Hydrogen peroxide</keyword>
<feature type="domain" description="Catalase core" evidence="15">
    <location>
        <begin position="29"/>
        <end position="422"/>
    </location>
</feature>
<dbReference type="Gene3D" id="3.40.50.880">
    <property type="match status" value="1"/>
</dbReference>
<dbReference type="InterPro" id="IPR041399">
    <property type="entry name" value="Catalase_large_C"/>
</dbReference>
<dbReference type="GO" id="GO:0020037">
    <property type="term" value="F:heme binding"/>
    <property type="evidence" value="ECO:0007669"/>
    <property type="project" value="UniProtKB-UniRule"/>
</dbReference>
<evidence type="ECO:0000256" key="9">
    <source>
        <dbReference type="ARBA" id="ARBA00023324"/>
    </source>
</evidence>
<keyword evidence="8 10" id="KW-0408">Iron</keyword>
<dbReference type="PRINTS" id="PR00067">
    <property type="entry name" value="CATALASE"/>
</dbReference>
<comment type="similarity">
    <text evidence="2 10">Belongs to the catalase family.</text>
</comment>
<name>A0A367JU18_RHIAZ</name>
<evidence type="ECO:0000256" key="12">
    <source>
        <dbReference type="PIRSR" id="PIRSR038927-2"/>
    </source>
</evidence>
<dbReference type="SUPFAM" id="SSF56634">
    <property type="entry name" value="Heme-dependent catalase-like"/>
    <property type="match status" value="1"/>
</dbReference>
<feature type="cross-link" description="3'-histidyl-3-tyrosine (His-Tyr)" evidence="13">
    <location>
        <begin position="345"/>
        <end position="368"/>
    </location>
</feature>
<dbReference type="Pfam" id="PF06628">
    <property type="entry name" value="Catalase-rel"/>
    <property type="match status" value="1"/>
</dbReference>
<evidence type="ECO:0000256" key="2">
    <source>
        <dbReference type="ARBA" id="ARBA00005329"/>
    </source>
</evidence>
<dbReference type="Pfam" id="PF18011">
    <property type="entry name" value="Catalase_C"/>
    <property type="match status" value="1"/>
</dbReference>
<dbReference type="GO" id="GO:0006979">
    <property type="term" value="P:response to oxidative stress"/>
    <property type="evidence" value="ECO:0007669"/>
    <property type="project" value="InterPro"/>
</dbReference>
<keyword evidence="6 10" id="KW-0479">Metal-binding</keyword>
<keyword evidence="4 10" id="KW-0575">Peroxidase</keyword>
<dbReference type="Gene3D" id="2.40.180.10">
    <property type="entry name" value="Catalase core domain"/>
    <property type="match status" value="1"/>
</dbReference>
<protein>
    <recommendedName>
        <fullName evidence="3 10">Catalase</fullName>
        <ecNumber evidence="3 10">1.11.1.6</ecNumber>
    </recommendedName>
</protein>
<evidence type="ECO:0000256" key="4">
    <source>
        <dbReference type="ARBA" id="ARBA00022559"/>
    </source>
</evidence>
<dbReference type="PROSITE" id="PS51402">
    <property type="entry name" value="CATALASE_3"/>
    <property type="match status" value="1"/>
</dbReference>
<dbReference type="PROSITE" id="PS00437">
    <property type="entry name" value="CATALASE_1"/>
    <property type="match status" value="1"/>
</dbReference>
<comment type="caution">
    <text evidence="16">The sequence shown here is derived from an EMBL/GenBank/DDBJ whole genome shotgun (WGS) entry which is preliminary data.</text>
</comment>
<dbReference type="SUPFAM" id="SSF52317">
    <property type="entry name" value="Class I glutamine amidotransferase-like"/>
    <property type="match status" value="1"/>
</dbReference>
<dbReference type="InterPro" id="IPR010582">
    <property type="entry name" value="Catalase_immune_responsive"/>
</dbReference>
<dbReference type="GO" id="GO:0042744">
    <property type="term" value="P:hydrogen peroxide catabolic process"/>
    <property type="evidence" value="ECO:0007669"/>
    <property type="project" value="UniProtKB-UniRule"/>
</dbReference>
<evidence type="ECO:0000259" key="15">
    <source>
        <dbReference type="SMART" id="SM01060"/>
    </source>
</evidence>
<gene>
    <name evidence="16" type="ORF">CU097_010817</name>
</gene>
<dbReference type="STRING" id="86630.A0A367JU18"/>
<evidence type="ECO:0000256" key="10">
    <source>
        <dbReference type="PIRNR" id="PIRNR038927"/>
    </source>
</evidence>
<dbReference type="InterPro" id="IPR024712">
    <property type="entry name" value="Catalase_clade2"/>
</dbReference>
<evidence type="ECO:0000313" key="16">
    <source>
        <dbReference type="EMBL" id="RCH93385.1"/>
    </source>
</evidence>
<sequence length="720" mass="81228">MSNPSHVESNAPPVTKIDHTVNSHGTQETTQFGLKVDSRDSLQVGERGPTLLEDFVFREKMTHFGKLINNLDLLIPERVVHARGFGVHGYFQSYKDWSELTCADFLTNPNKKTPTFVRFSTVIGNRGSPETVRDVRGFATRFYTDEGNFDLVGNVIAPFFVQDPSKFVDVIHATKPEPNKEVPQASTAHNTAYDFFSQQPETIHTVLWVLSGRGTPRSFRQVEGFGVNTFRLINAQGKSVFVKFHWKPLAGLNNLEWDEAQKINGKDPDFMRNDMYTAIEKGLFPEYELGVQIIPEEDEHKFDFDILDATKIVPESLIPVTRLGKMVLNRTPDDFFGEVEQVTFHLGHIVRGIGFSDDPLLQGRLFSYLDTQINRMNSVNFHQLPINRPVCPVHNINREGFMNFNVHKGAVTYFPNAMQDNTPAPTTAKEGGYIEYPEKVQGIKQRGKHGKKLEFYNHAQLFYNSLTTNEQQQLVNNTRFELGKCTDLRVRQNFVNLLNHVDHNLAVRVANGIGVKAPEQPANENKKQTSVGLSIENYKRPNNIKAKNVAILLGPGSDICQANDMYKFLTDQGAIVDFIGPVLGEFDGLPIKQTYLTTTSVMYDGVFVPTGEVMTFEKLMEPIPAFPYGEPVQFILDTYRHGKPIALAGKAVALLKAAHVPLYTTEKDENKYGIFIAEDMGKLKANFRKGLIIQRFWTRLPLDPDAEESPTPTNIVIDDQ</sequence>
<dbReference type="EC" id="1.11.1.6" evidence="3 10"/>
<evidence type="ECO:0000256" key="8">
    <source>
        <dbReference type="ARBA" id="ARBA00023004"/>
    </source>
</evidence>
<dbReference type="EMBL" id="PJQL01000705">
    <property type="protein sequence ID" value="RCH93385.1"/>
    <property type="molecule type" value="Genomic_DNA"/>
</dbReference>
<keyword evidence="7 10" id="KW-0560">Oxidoreductase</keyword>
<dbReference type="SMART" id="SM01060">
    <property type="entry name" value="Catalase"/>
    <property type="match status" value="1"/>
</dbReference>
<comment type="cofactor">
    <cofactor evidence="1 10 12">
        <name>heme</name>
        <dbReference type="ChEBI" id="CHEBI:30413"/>
    </cofactor>
</comment>
<feature type="active site" evidence="11">
    <location>
        <position position="154"/>
    </location>
</feature>
<dbReference type="Gene3D" id="1.20.1370.20">
    <property type="match status" value="1"/>
</dbReference>
<dbReference type="AlphaFoldDB" id="A0A367JU18"/>
<evidence type="ECO:0000256" key="5">
    <source>
        <dbReference type="ARBA" id="ARBA00022617"/>
    </source>
</evidence>
<feature type="active site" evidence="11">
    <location>
        <position position="81"/>
    </location>
</feature>
<keyword evidence="5 10" id="KW-0349">Heme</keyword>
<dbReference type="PANTHER" id="PTHR42821:SF3">
    <property type="entry name" value="CATALASE B"/>
    <property type="match status" value="1"/>
</dbReference>
<dbReference type="GO" id="GO:0004096">
    <property type="term" value="F:catalase activity"/>
    <property type="evidence" value="ECO:0007669"/>
    <property type="project" value="UniProtKB-UniRule"/>
</dbReference>
<proteinExistence type="inferred from homology"/>
<dbReference type="InterPro" id="IPR011614">
    <property type="entry name" value="Catalase_core"/>
</dbReference>
<evidence type="ECO:0000256" key="14">
    <source>
        <dbReference type="SAM" id="MobiDB-lite"/>
    </source>
</evidence>
<evidence type="ECO:0000256" key="13">
    <source>
        <dbReference type="PIRSR" id="PIRSR038927-4"/>
    </source>
</evidence>
<dbReference type="InterPro" id="IPR002226">
    <property type="entry name" value="Catalase_haem_BS"/>
</dbReference>
<comment type="catalytic activity">
    <reaction evidence="10">
        <text>2 H2O2 = O2 + 2 H2O</text>
        <dbReference type="Rhea" id="RHEA:20309"/>
        <dbReference type="ChEBI" id="CHEBI:15377"/>
        <dbReference type="ChEBI" id="CHEBI:15379"/>
        <dbReference type="ChEBI" id="CHEBI:16240"/>
        <dbReference type="EC" id="1.11.1.6"/>
    </reaction>
</comment>
<dbReference type="Proteomes" id="UP000252139">
    <property type="component" value="Unassembled WGS sequence"/>
</dbReference>
<feature type="region of interest" description="Disordered" evidence="14">
    <location>
        <begin position="1"/>
        <end position="30"/>
    </location>
</feature>
<feature type="binding site" description="axial binding residue" evidence="12">
    <location>
        <position position="368"/>
    </location>
    <ligand>
        <name>heme</name>
        <dbReference type="ChEBI" id="CHEBI:30413"/>
    </ligand>
    <ligandPart>
        <name>Fe</name>
        <dbReference type="ChEBI" id="CHEBI:18248"/>
    </ligandPart>
</feature>
<evidence type="ECO:0000256" key="3">
    <source>
        <dbReference type="ARBA" id="ARBA00012314"/>
    </source>
</evidence>
<dbReference type="InterPro" id="IPR029062">
    <property type="entry name" value="Class_I_gatase-like"/>
</dbReference>
<dbReference type="OrthoDB" id="6880011at2759"/>
<comment type="function">
    <text evidence="10">Occurs in almost all aerobically respiring organisms and serves to protect cells from the toxic effects of hydrogen peroxide.</text>
</comment>
<dbReference type="CDD" id="cd03132">
    <property type="entry name" value="GATase1_catalase"/>
    <property type="match status" value="1"/>
</dbReference>
<evidence type="ECO:0000313" key="17">
    <source>
        <dbReference type="Proteomes" id="UP000252139"/>
    </source>
</evidence>
<organism evidence="16 17">
    <name type="scientific">Rhizopus azygosporus</name>
    <name type="common">Rhizopus microsporus var. azygosporus</name>
    <dbReference type="NCBI Taxonomy" id="86630"/>
    <lineage>
        <taxon>Eukaryota</taxon>
        <taxon>Fungi</taxon>
        <taxon>Fungi incertae sedis</taxon>
        <taxon>Mucoromycota</taxon>
        <taxon>Mucoromycotina</taxon>
        <taxon>Mucoromycetes</taxon>
        <taxon>Mucorales</taxon>
        <taxon>Mucorineae</taxon>
        <taxon>Rhizopodaceae</taxon>
        <taxon>Rhizopus</taxon>
    </lineage>
</organism>
<evidence type="ECO:0000256" key="1">
    <source>
        <dbReference type="ARBA" id="ARBA00001971"/>
    </source>
</evidence>
<dbReference type="InterPro" id="IPR043156">
    <property type="entry name" value="Catalase_clade2_helical"/>
</dbReference>
<dbReference type="InterPro" id="IPR020835">
    <property type="entry name" value="Catalase_sf"/>
</dbReference>
<evidence type="ECO:0000256" key="7">
    <source>
        <dbReference type="ARBA" id="ARBA00023002"/>
    </source>
</evidence>
<dbReference type="PIRSF" id="PIRSF038927">
    <property type="entry name" value="Catalase_clade2"/>
    <property type="match status" value="1"/>
</dbReference>
<accession>A0A367JU18</accession>
<dbReference type="Pfam" id="PF00199">
    <property type="entry name" value="Catalase"/>
    <property type="match status" value="1"/>
</dbReference>